<dbReference type="RefSeq" id="XP_038064615.1">
    <property type="nucleotide sequence ID" value="XM_038208687.1"/>
</dbReference>
<feature type="region of interest" description="Disordered" evidence="4">
    <location>
        <begin position="225"/>
        <end position="314"/>
    </location>
</feature>
<evidence type="ECO:0000256" key="3">
    <source>
        <dbReference type="PROSITE-ProRule" id="PRU00176"/>
    </source>
</evidence>
<dbReference type="EnsemblMetazoa" id="XM_038208688.1">
    <property type="protein sequence ID" value="XP_038064616.1"/>
    <property type="gene ID" value="LOC119735011"/>
</dbReference>
<evidence type="ECO:0000313" key="7">
    <source>
        <dbReference type="Proteomes" id="UP000887568"/>
    </source>
</evidence>
<feature type="compositionally biased region" description="Basic and acidic residues" evidence="4">
    <location>
        <begin position="256"/>
        <end position="267"/>
    </location>
</feature>
<accession>A0A914AM04</accession>
<evidence type="ECO:0000313" key="6">
    <source>
        <dbReference type="EnsemblMetazoa" id="XP_038064618.1"/>
    </source>
</evidence>
<name>A0A914AM04_PATMI</name>
<dbReference type="GeneID" id="119735011"/>
<dbReference type="InterPro" id="IPR035979">
    <property type="entry name" value="RBD_domain_sf"/>
</dbReference>
<proteinExistence type="predicted"/>
<feature type="compositionally biased region" description="Polar residues" evidence="4">
    <location>
        <begin position="88"/>
        <end position="103"/>
    </location>
</feature>
<dbReference type="SMART" id="SM00360">
    <property type="entry name" value="RRM"/>
    <property type="match status" value="1"/>
</dbReference>
<feature type="compositionally biased region" description="Basic and acidic residues" evidence="4">
    <location>
        <begin position="225"/>
        <end position="242"/>
    </location>
</feature>
<feature type="domain" description="RRM" evidence="5">
    <location>
        <begin position="315"/>
        <end position="392"/>
    </location>
</feature>
<feature type="compositionally biased region" description="Polar residues" evidence="4">
    <location>
        <begin position="269"/>
        <end position="286"/>
    </location>
</feature>
<protein>
    <recommendedName>
        <fullName evidence="5">RRM domain-containing protein</fullName>
    </recommendedName>
</protein>
<dbReference type="GO" id="GO:0003723">
    <property type="term" value="F:RNA binding"/>
    <property type="evidence" value="ECO:0007669"/>
    <property type="project" value="UniProtKB-UniRule"/>
</dbReference>
<feature type="compositionally biased region" description="Low complexity" evidence="4">
    <location>
        <begin position="295"/>
        <end position="306"/>
    </location>
</feature>
<feature type="compositionally biased region" description="Polar residues" evidence="4">
    <location>
        <begin position="167"/>
        <end position="176"/>
    </location>
</feature>
<feature type="region of interest" description="Disordered" evidence="4">
    <location>
        <begin position="77"/>
        <end position="103"/>
    </location>
</feature>
<keyword evidence="1" id="KW-0677">Repeat</keyword>
<dbReference type="InterPro" id="IPR012677">
    <property type="entry name" value="Nucleotide-bd_a/b_plait_sf"/>
</dbReference>
<evidence type="ECO:0000256" key="1">
    <source>
        <dbReference type="ARBA" id="ARBA00022737"/>
    </source>
</evidence>
<dbReference type="RefSeq" id="XP_038064616.1">
    <property type="nucleotide sequence ID" value="XM_038208688.1"/>
</dbReference>
<feature type="region of interest" description="Disordered" evidence="4">
    <location>
        <begin position="152"/>
        <end position="183"/>
    </location>
</feature>
<dbReference type="Proteomes" id="UP000887568">
    <property type="component" value="Unplaced"/>
</dbReference>
<dbReference type="AlphaFoldDB" id="A0A914AM04"/>
<keyword evidence="2 3" id="KW-0694">RNA-binding</keyword>
<dbReference type="PROSITE" id="PS50102">
    <property type="entry name" value="RRM"/>
    <property type="match status" value="1"/>
</dbReference>
<dbReference type="RefSeq" id="XP_038064618.1">
    <property type="nucleotide sequence ID" value="XM_038208690.1"/>
</dbReference>
<keyword evidence="7" id="KW-1185">Reference proteome</keyword>
<dbReference type="OMA" id="MQMFLGR"/>
<dbReference type="Pfam" id="PF00076">
    <property type="entry name" value="RRM_1"/>
    <property type="match status" value="1"/>
</dbReference>
<dbReference type="Gene3D" id="3.30.70.330">
    <property type="match status" value="1"/>
</dbReference>
<sequence>MTEVRVKNGRVDAAPWKPDLNVELEDEDVFKSDFSDSFATPPKYVTSIGRGARKRPDPCNIRLPRIYFDMLRQKHNSRRPAGRGSVVRNFSGQNLPGSLQPQDSVQMVNQPRTIPSSSLSENFLGAATRGLTSEILEGKACLMEKFLGKPMGGAEGFNPFRDERQRSTGSLRSTHTAPVLDFNSREQWPGVGAAACQSDCGRGGPRKSYSLQDALNAISSVPAEWDKGSLDSSRRGSGEGSKRWRKGKKRQGGSQETREGCQEKEAPRTNASEGAVASSTSGSTHPENGSRERSSGGSVTGTSQNQDRAMPGGPNLIQVECLPENITEQRLESVMYGFGAVIACDILRDSDSGNCIGIAFVRFENSDACLSAISALHGEESPFHDCGDGKEIPKLLIHLVT</sequence>
<reference evidence="6" key="1">
    <citation type="submission" date="2022-11" db="UniProtKB">
        <authorList>
            <consortium name="EnsemblMetazoa"/>
        </authorList>
    </citation>
    <scope>IDENTIFICATION</scope>
</reference>
<organism evidence="6 7">
    <name type="scientific">Patiria miniata</name>
    <name type="common">Bat star</name>
    <name type="synonym">Asterina miniata</name>
    <dbReference type="NCBI Taxonomy" id="46514"/>
    <lineage>
        <taxon>Eukaryota</taxon>
        <taxon>Metazoa</taxon>
        <taxon>Echinodermata</taxon>
        <taxon>Eleutherozoa</taxon>
        <taxon>Asterozoa</taxon>
        <taxon>Asteroidea</taxon>
        <taxon>Valvatacea</taxon>
        <taxon>Valvatida</taxon>
        <taxon>Asterinidae</taxon>
        <taxon>Patiria</taxon>
    </lineage>
</organism>
<dbReference type="InterPro" id="IPR000504">
    <property type="entry name" value="RRM_dom"/>
</dbReference>
<dbReference type="PANTHER" id="PTHR24012">
    <property type="entry name" value="RNA BINDING PROTEIN"/>
    <property type="match status" value="1"/>
</dbReference>
<dbReference type="SUPFAM" id="SSF54928">
    <property type="entry name" value="RNA-binding domain, RBD"/>
    <property type="match status" value="1"/>
</dbReference>
<evidence type="ECO:0000256" key="4">
    <source>
        <dbReference type="SAM" id="MobiDB-lite"/>
    </source>
</evidence>
<evidence type="ECO:0000259" key="5">
    <source>
        <dbReference type="PROSITE" id="PS50102"/>
    </source>
</evidence>
<evidence type="ECO:0000256" key="2">
    <source>
        <dbReference type="ARBA" id="ARBA00022884"/>
    </source>
</evidence>
<dbReference type="OrthoDB" id="3800936at2759"/>
<dbReference type="EnsemblMetazoa" id="XM_038208687.1">
    <property type="protein sequence ID" value="XP_038064615.1"/>
    <property type="gene ID" value="LOC119735011"/>
</dbReference>
<dbReference type="EnsemblMetazoa" id="XM_038208690.1">
    <property type="protein sequence ID" value="XP_038064618.1"/>
    <property type="gene ID" value="LOC119735011"/>
</dbReference>